<accession>A0A3P8VQK5</accession>
<dbReference type="InterPro" id="IPR029039">
    <property type="entry name" value="Flavoprotein-like_sf"/>
</dbReference>
<dbReference type="PRINTS" id="PR00369">
    <property type="entry name" value="FLAVODOXIN"/>
</dbReference>
<dbReference type="GO" id="GO:0005829">
    <property type="term" value="C:cytosol"/>
    <property type="evidence" value="ECO:0007669"/>
    <property type="project" value="TreeGrafter"/>
</dbReference>
<dbReference type="PANTHER" id="PTHR19384">
    <property type="entry name" value="NITRIC OXIDE SYNTHASE-RELATED"/>
    <property type="match status" value="1"/>
</dbReference>
<evidence type="ECO:0000313" key="4">
    <source>
        <dbReference type="Proteomes" id="UP000265120"/>
    </source>
</evidence>
<dbReference type="Pfam" id="PF00258">
    <property type="entry name" value="Flavodoxin_1"/>
    <property type="match status" value="1"/>
</dbReference>
<proteinExistence type="predicted"/>
<organism evidence="3 4">
    <name type="scientific">Cynoglossus semilaevis</name>
    <name type="common">Tongue sole</name>
    <dbReference type="NCBI Taxonomy" id="244447"/>
    <lineage>
        <taxon>Eukaryota</taxon>
        <taxon>Metazoa</taxon>
        <taxon>Chordata</taxon>
        <taxon>Craniata</taxon>
        <taxon>Vertebrata</taxon>
        <taxon>Euteleostomi</taxon>
        <taxon>Actinopterygii</taxon>
        <taxon>Neopterygii</taxon>
        <taxon>Teleostei</taxon>
        <taxon>Neoteleostei</taxon>
        <taxon>Acanthomorphata</taxon>
        <taxon>Carangaria</taxon>
        <taxon>Pleuronectiformes</taxon>
        <taxon>Pleuronectoidei</taxon>
        <taxon>Cynoglossidae</taxon>
        <taxon>Cynoglossinae</taxon>
        <taxon>Cynoglossus</taxon>
    </lineage>
</organism>
<dbReference type="AlphaFoldDB" id="A0A3P8VQK5"/>
<dbReference type="InterPro" id="IPR008254">
    <property type="entry name" value="Flavodoxin/NO_synth"/>
</dbReference>
<dbReference type="GO" id="GO:0050667">
    <property type="term" value="P:homocysteine metabolic process"/>
    <property type="evidence" value="ECO:0007669"/>
    <property type="project" value="TreeGrafter"/>
</dbReference>
<name>A0A3P8VQK5_CYNSE</name>
<dbReference type="GO" id="GO:0009086">
    <property type="term" value="P:methionine biosynthetic process"/>
    <property type="evidence" value="ECO:0007669"/>
    <property type="project" value="TreeGrafter"/>
</dbReference>
<evidence type="ECO:0000259" key="2">
    <source>
        <dbReference type="PROSITE" id="PS50902"/>
    </source>
</evidence>
<evidence type="ECO:0000256" key="1">
    <source>
        <dbReference type="ARBA" id="ARBA00022630"/>
    </source>
</evidence>
<dbReference type="InterPro" id="IPR001094">
    <property type="entry name" value="Flavdoxin-like"/>
</dbReference>
<dbReference type="GO" id="GO:0050660">
    <property type="term" value="F:flavin adenine dinucleotide binding"/>
    <property type="evidence" value="ECO:0007669"/>
    <property type="project" value="TreeGrafter"/>
</dbReference>
<dbReference type="Gene3D" id="3.40.50.360">
    <property type="match status" value="1"/>
</dbReference>
<keyword evidence="4" id="KW-1185">Reference proteome</keyword>
<evidence type="ECO:0000313" key="3">
    <source>
        <dbReference type="Ensembl" id="ENSCSEP00000016642.1"/>
    </source>
</evidence>
<dbReference type="Proteomes" id="UP000265120">
    <property type="component" value="Chromosome 3"/>
</dbReference>
<reference evidence="3" key="2">
    <citation type="submission" date="2025-08" db="UniProtKB">
        <authorList>
            <consortium name="Ensembl"/>
        </authorList>
    </citation>
    <scope>IDENTIFICATION</scope>
</reference>
<sequence length="105" mass="11831">MRNIMQPRFLVLYGSQKGQAQSIAEGIAEDAQDNGLVAELKCLNQTDEFNLEKENAPVVFIVSTTGDGEPPDNALKFVKDIKTKTFSTDHYKHLCYRHRSRGDTE</sequence>
<feature type="domain" description="Flavodoxin-like" evidence="2">
    <location>
        <begin position="9"/>
        <end position="105"/>
    </location>
</feature>
<protein>
    <submittedName>
        <fullName evidence="3">5-methyltetrahydrofolate-homocysteine methyltransferase reductase</fullName>
    </submittedName>
</protein>
<dbReference type="GeneTree" id="ENSGT00940000155822"/>
<dbReference type="PROSITE" id="PS50902">
    <property type="entry name" value="FLAVODOXIN_LIKE"/>
    <property type="match status" value="1"/>
</dbReference>
<dbReference type="GO" id="GO:0030586">
    <property type="term" value="F:[methionine synthase] reductase (NADPH) activity"/>
    <property type="evidence" value="ECO:0007669"/>
    <property type="project" value="TreeGrafter"/>
</dbReference>
<dbReference type="GO" id="GO:0010181">
    <property type="term" value="F:FMN binding"/>
    <property type="evidence" value="ECO:0007669"/>
    <property type="project" value="InterPro"/>
</dbReference>
<dbReference type="SUPFAM" id="SSF52218">
    <property type="entry name" value="Flavoproteins"/>
    <property type="match status" value="1"/>
</dbReference>
<dbReference type="Ensembl" id="ENSCSET00000016855.1">
    <property type="protein sequence ID" value="ENSCSEP00000016642.1"/>
    <property type="gene ID" value="ENSCSEG00000010640.1"/>
</dbReference>
<reference evidence="3" key="3">
    <citation type="submission" date="2025-09" db="UniProtKB">
        <authorList>
            <consortium name="Ensembl"/>
        </authorList>
    </citation>
    <scope>IDENTIFICATION</scope>
</reference>
<dbReference type="PANTHER" id="PTHR19384:SF84">
    <property type="entry name" value="METHIONINE SYNTHASE REDUCTASE"/>
    <property type="match status" value="1"/>
</dbReference>
<keyword evidence="1" id="KW-0285">Flavoprotein</keyword>
<reference evidence="3 4" key="1">
    <citation type="journal article" date="2014" name="Nat. Genet.">
        <title>Whole-genome sequence of a flatfish provides insights into ZW sex chromosome evolution and adaptation to a benthic lifestyle.</title>
        <authorList>
            <person name="Chen S."/>
            <person name="Zhang G."/>
            <person name="Shao C."/>
            <person name="Huang Q."/>
            <person name="Liu G."/>
            <person name="Zhang P."/>
            <person name="Song W."/>
            <person name="An N."/>
            <person name="Chalopin D."/>
            <person name="Volff J.N."/>
            <person name="Hong Y."/>
            <person name="Li Q."/>
            <person name="Sha Z."/>
            <person name="Zhou H."/>
            <person name="Xie M."/>
            <person name="Yu Q."/>
            <person name="Liu Y."/>
            <person name="Xiang H."/>
            <person name="Wang N."/>
            <person name="Wu K."/>
            <person name="Yang C."/>
            <person name="Zhou Q."/>
            <person name="Liao X."/>
            <person name="Yang L."/>
            <person name="Hu Q."/>
            <person name="Zhang J."/>
            <person name="Meng L."/>
            <person name="Jin L."/>
            <person name="Tian Y."/>
            <person name="Lian J."/>
            <person name="Yang J."/>
            <person name="Miao G."/>
            <person name="Liu S."/>
            <person name="Liang Z."/>
            <person name="Yan F."/>
            <person name="Li Y."/>
            <person name="Sun B."/>
            <person name="Zhang H."/>
            <person name="Zhang J."/>
            <person name="Zhu Y."/>
            <person name="Du M."/>
            <person name="Zhao Y."/>
            <person name="Schartl M."/>
            <person name="Tang Q."/>
            <person name="Wang J."/>
        </authorList>
    </citation>
    <scope>NUCLEOTIDE SEQUENCE</scope>
</reference>